<reference evidence="4 5" key="1">
    <citation type="journal article" date="2014" name="ISME J.">
        <title>Ecophysiology of Thioploca ingrica as revealed by the complete genome sequence supplemented with proteomic evidence.</title>
        <authorList>
            <person name="Kojima H."/>
            <person name="Ogura Y."/>
            <person name="Yamamoto N."/>
            <person name="Togashi T."/>
            <person name="Mori H."/>
            <person name="Watanabe T."/>
            <person name="Nemoto F."/>
            <person name="Kurokawa K."/>
            <person name="Hayashi T."/>
            <person name="Fukui M."/>
        </authorList>
    </citation>
    <scope>NUCLEOTIDE SEQUENCE [LARGE SCALE GENOMIC DNA]</scope>
</reference>
<dbReference type="CDD" id="cd15482">
    <property type="entry name" value="Sialidase_non-viral"/>
    <property type="match status" value="1"/>
</dbReference>
<dbReference type="InterPro" id="IPR015943">
    <property type="entry name" value="WD40/YVTN_repeat-like_dom_sf"/>
</dbReference>
<name>A0A090AQE3_9GAMM</name>
<dbReference type="Proteomes" id="UP000031623">
    <property type="component" value="Chromosome"/>
</dbReference>
<evidence type="ECO:0000259" key="3">
    <source>
        <dbReference type="Pfam" id="PF14870"/>
    </source>
</evidence>
<dbReference type="GO" id="GO:0009523">
    <property type="term" value="C:photosystem II"/>
    <property type="evidence" value="ECO:0007669"/>
    <property type="project" value="UniProtKB-KW"/>
</dbReference>
<keyword evidence="2" id="KW-0604">Photosystem II</keyword>
<dbReference type="InterPro" id="IPR028203">
    <property type="entry name" value="PSII_CF48-like_dom"/>
</dbReference>
<dbReference type="PANTHER" id="PTHR47199">
    <property type="entry name" value="PHOTOSYSTEM II STABILITY/ASSEMBLY FACTOR HCF136, CHLOROPLASTIC"/>
    <property type="match status" value="1"/>
</dbReference>
<feature type="domain" description="Photosynthesis system II assembly factor Ycf48/Hcf136-like" evidence="3">
    <location>
        <begin position="118"/>
        <end position="250"/>
    </location>
</feature>
<accession>A0A090AQE3</accession>
<dbReference type="Gene3D" id="2.130.10.10">
    <property type="entry name" value="YVTN repeat-like/Quinoprotein amine dehydrogenase"/>
    <property type="match status" value="2"/>
</dbReference>
<gene>
    <name evidence="4" type="ORF">THII_3523</name>
</gene>
<evidence type="ECO:0000313" key="4">
    <source>
        <dbReference type="EMBL" id="BAP57820.1"/>
    </source>
</evidence>
<dbReference type="SUPFAM" id="SSF110296">
    <property type="entry name" value="Oligoxyloglucan reducing end-specific cellobiohydrolase"/>
    <property type="match status" value="1"/>
</dbReference>
<dbReference type="Pfam" id="PF14870">
    <property type="entry name" value="PSII_BNR"/>
    <property type="match status" value="1"/>
</dbReference>
<dbReference type="GO" id="GO:0015979">
    <property type="term" value="P:photosynthesis"/>
    <property type="evidence" value="ECO:0007669"/>
    <property type="project" value="UniProtKB-KW"/>
</dbReference>
<organism evidence="4 5">
    <name type="scientific">Thioploca ingrica</name>
    <dbReference type="NCBI Taxonomy" id="40754"/>
    <lineage>
        <taxon>Bacteria</taxon>
        <taxon>Pseudomonadati</taxon>
        <taxon>Pseudomonadota</taxon>
        <taxon>Gammaproteobacteria</taxon>
        <taxon>Thiotrichales</taxon>
        <taxon>Thiotrichaceae</taxon>
        <taxon>Thioploca</taxon>
    </lineage>
</organism>
<keyword evidence="1" id="KW-0602">Photosynthesis</keyword>
<evidence type="ECO:0000313" key="5">
    <source>
        <dbReference type="Proteomes" id="UP000031623"/>
    </source>
</evidence>
<sequence>MNALKFLLKFLVLISLFFSYPVIAAKWTWRNPLLPENTLRSVSCPTENFCVAVGYYPTVFTSTDKGINWTQQSAGTNNSLYSISCPTETLCVAVGYSGTVLTSTDGGISWTLRSSGTSNRLYNISCPTETLCVAVGDDGTVLTSTDKGINWTQQSAGTTNSLYSISCPTENLCVAIGYPGTILTSTDKGINWTQQSAGTNNSLYSNSISCPTENLCVAVGYKGTVWTSTDKGINWTLQSSGTTNQLSGISCPTETFCVAVGNSGTVLTSTDKGINWTLQSTGANNWLSGINCLNHGCIVVGSWGSILTNNTQPLVEADINPLSGKIGDTFTLNLADYFEDSEDGDNLTYAILGNYTVVEFDQSQLPQLKLTLVAGGSEEVTLRVTDSQGWSIKYAFKVAVESVSVACEPAIYSNQTDQAYLPAVEMPFFTRIDGKAVNLIGLYSALLEMPFGFSDFEVKELTFIQTTATSDPCHAIFTPDTGTLTIPFLEVTAVTRYLSPQLIEGPVLTCSATLQQSVLKPEVLSLIKYACDLPV</sequence>
<dbReference type="KEGG" id="tig:THII_3523"/>
<dbReference type="PANTHER" id="PTHR47199:SF2">
    <property type="entry name" value="PHOTOSYSTEM II STABILITY_ASSEMBLY FACTOR HCF136, CHLOROPLASTIC"/>
    <property type="match status" value="1"/>
</dbReference>
<dbReference type="AlphaFoldDB" id="A0A090AQE3"/>
<evidence type="ECO:0000256" key="2">
    <source>
        <dbReference type="ARBA" id="ARBA00023276"/>
    </source>
</evidence>
<dbReference type="OrthoDB" id="9813892at2"/>
<protein>
    <recommendedName>
        <fullName evidence="3">Photosynthesis system II assembly factor Ycf48/Hcf136-like domain-containing protein</fullName>
    </recommendedName>
</protein>
<dbReference type="EMBL" id="AP014633">
    <property type="protein sequence ID" value="BAP57820.1"/>
    <property type="molecule type" value="Genomic_DNA"/>
</dbReference>
<proteinExistence type="predicted"/>
<evidence type="ECO:0000256" key="1">
    <source>
        <dbReference type="ARBA" id="ARBA00022531"/>
    </source>
</evidence>
<dbReference type="HOGENOM" id="CLU_574831_0_0_6"/>
<keyword evidence="5" id="KW-1185">Reference proteome</keyword>